<gene>
    <name evidence="1" type="ORF">A2806_00245</name>
</gene>
<proteinExistence type="predicted"/>
<dbReference type="AlphaFoldDB" id="A0A1G2PJT1"/>
<protein>
    <submittedName>
        <fullName evidence="1">Uncharacterized protein</fullName>
    </submittedName>
</protein>
<name>A0A1G2PJT1_9BACT</name>
<dbReference type="Proteomes" id="UP000177629">
    <property type="component" value="Unassembled WGS sequence"/>
</dbReference>
<accession>A0A1G2PJT1</accession>
<evidence type="ECO:0000313" key="1">
    <source>
        <dbReference type="EMBL" id="OHA48578.1"/>
    </source>
</evidence>
<reference evidence="1 2" key="1">
    <citation type="journal article" date="2016" name="Nat. Commun.">
        <title>Thousands of microbial genomes shed light on interconnected biogeochemical processes in an aquifer system.</title>
        <authorList>
            <person name="Anantharaman K."/>
            <person name="Brown C.T."/>
            <person name="Hug L.A."/>
            <person name="Sharon I."/>
            <person name="Castelle C.J."/>
            <person name="Probst A.J."/>
            <person name="Thomas B.C."/>
            <person name="Singh A."/>
            <person name="Wilkins M.J."/>
            <person name="Karaoz U."/>
            <person name="Brodie E.L."/>
            <person name="Williams K.H."/>
            <person name="Hubbard S.S."/>
            <person name="Banfield J.F."/>
        </authorList>
    </citation>
    <scope>NUCLEOTIDE SEQUENCE [LARGE SCALE GENOMIC DNA]</scope>
</reference>
<sequence length="173" mass="19791">MTAGKSCRGRRTRKSKSLDATYIENGSETKMAKYVFLTEREKVHAKFLLKELCEFADSIFLEWLQKQGLAQPSVLMLEQPQAIQHFKTSSILHINLLLTAALSSPENARENTLSFLGDYKVLLDEVERCNNTIFQIMEDCANKLISVQEAERMMRAHAHAFIIKVQALQKEIE</sequence>
<organism evidence="1 2">
    <name type="scientific">Candidatus Terrybacteria bacterium RIFCSPHIGHO2_01_FULL_48_17</name>
    <dbReference type="NCBI Taxonomy" id="1802362"/>
    <lineage>
        <taxon>Bacteria</taxon>
        <taxon>Candidatus Terryibacteriota</taxon>
    </lineage>
</organism>
<evidence type="ECO:0000313" key="2">
    <source>
        <dbReference type="Proteomes" id="UP000177629"/>
    </source>
</evidence>
<comment type="caution">
    <text evidence="1">The sequence shown here is derived from an EMBL/GenBank/DDBJ whole genome shotgun (WGS) entry which is preliminary data.</text>
</comment>
<dbReference type="EMBL" id="MHSS01000005">
    <property type="protein sequence ID" value="OHA48578.1"/>
    <property type="molecule type" value="Genomic_DNA"/>
</dbReference>